<dbReference type="PANTHER" id="PTHR28524:SF3">
    <property type="entry name" value="SUCCINATE DEHYDROGENASE ASSEMBLY FACTOR 4, MITOCHONDRIAL"/>
    <property type="match status" value="1"/>
</dbReference>
<proteinExistence type="inferred from homology"/>
<evidence type="ECO:0000313" key="4">
    <source>
        <dbReference type="EMBL" id="KAG2485919.1"/>
    </source>
</evidence>
<feature type="compositionally biased region" description="Low complexity" evidence="3">
    <location>
        <begin position="40"/>
        <end position="51"/>
    </location>
</feature>
<feature type="compositionally biased region" description="Low complexity" evidence="3">
    <location>
        <begin position="105"/>
        <end position="114"/>
    </location>
</feature>
<dbReference type="OrthoDB" id="547871at2759"/>
<dbReference type="InterPro" id="IPR012875">
    <property type="entry name" value="SDHF4"/>
</dbReference>
<accession>A0A836BSK7</accession>
<reference evidence="4" key="1">
    <citation type="journal article" date="2020" name="bioRxiv">
        <title>Comparative genomics of Chlamydomonas.</title>
        <authorList>
            <person name="Craig R.J."/>
            <person name="Hasan A.R."/>
            <person name="Ness R.W."/>
            <person name="Keightley P.D."/>
        </authorList>
    </citation>
    <scope>NUCLEOTIDE SEQUENCE</scope>
    <source>
        <strain evidence="4">CCAP 11/70</strain>
    </source>
</reference>
<evidence type="ECO:0000256" key="1">
    <source>
        <dbReference type="ARBA" id="ARBA00005701"/>
    </source>
</evidence>
<dbReference type="PANTHER" id="PTHR28524">
    <property type="entry name" value="SUCCINATE DEHYDROGENASE ASSEMBLY FACTOR 4, MITOCHONDRIAL"/>
    <property type="match status" value="1"/>
</dbReference>
<dbReference type="Pfam" id="PF07896">
    <property type="entry name" value="DUF1674"/>
    <property type="match status" value="1"/>
</dbReference>
<protein>
    <recommendedName>
        <fullName evidence="2">Succinate dehydrogenase assembly factor 4, mitochondrial</fullName>
    </recommendedName>
</protein>
<evidence type="ECO:0000256" key="3">
    <source>
        <dbReference type="SAM" id="MobiDB-lite"/>
    </source>
</evidence>
<gene>
    <name evidence="4" type="ORF">HYH03_015363</name>
</gene>
<comment type="caution">
    <text evidence="4">The sequence shown here is derived from an EMBL/GenBank/DDBJ whole genome shotgun (WGS) entry which is preliminary data.</text>
</comment>
<keyword evidence="5" id="KW-1185">Reference proteome</keyword>
<evidence type="ECO:0000313" key="5">
    <source>
        <dbReference type="Proteomes" id="UP000612055"/>
    </source>
</evidence>
<feature type="compositionally biased region" description="Basic and acidic residues" evidence="3">
    <location>
        <begin position="137"/>
        <end position="147"/>
    </location>
</feature>
<sequence>MSTALRSATTVAAMVPGLWRSSALLPQLGEGCWLLSRRQASAQSGPSSSSGAGAGAGAGTGAAPAPPKPAGSPLDAFTANLQHKTEQELLALMQAARERQGQGQGQQAAGAAAADGEEEEEDVLKPNPVTGEIGGPKGKEPTRYGDWDIKGKCVDF</sequence>
<dbReference type="EMBL" id="JAEHOE010000120">
    <property type="protein sequence ID" value="KAG2485919.1"/>
    <property type="molecule type" value="Genomic_DNA"/>
</dbReference>
<evidence type="ECO:0000256" key="2">
    <source>
        <dbReference type="ARBA" id="ARBA00022170"/>
    </source>
</evidence>
<feature type="region of interest" description="Disordered" evidence="3">
    <location>
        <begin position="39"/>
        <end position="147"/>
    </location>
</feature>
<dbReference type="AlphaFoldDB" id="A0A836BSK7"/>
<organism evidence="4 5">
    <name type="scientific">Edaphochlamys debaryana</name>
    <dbReference type="NCBI Taxonomy" id="47281"/>
    <lineage>
        <taxon>Eukaryota</taxon>
        <taxon>Viridiplantae</taxon>
        <taxon>Chlorophyta</taxon>
        <taxon>core chlorophytes</taxon>
        <taxon>Chlorophyceae</taxon>
        <taxon>CS clade</taxon>
        <taxon>Chlamydomonadales</taxon>
        <taxon>Chlamydomonadales incertae sedis</taxon>
        <taxon>Edaphochlamys</taxon>
    </lineage>
</organism>
<dbReference type="Proteomes" id="UP000612055">
    <property type="component" value="Unassembled WGS sequence"/>
</dbReference>
<comment type="similarity">
    <text evidence="1">Belongs to the SDHAF4 family.</text>
</comment>
<name>A0A836BSK7_9CHLO</name>